<evidence type="ECO:0000313" key="4">
    <source>
        <dbReference type="EMBL" id="AGI74738.1"/>
    </source>
</evidence>
<organism evidence="4 5">
    <name type="scientific">Octadecabacter arcticus 238</name>
    <dbReference type="NCBI Taxonomy" id="391616"/>
    <lineage>
        <taxon>Bacteria</taxon>
        <taxon>Pseudomonadati</taxon>
        <taxon>Pseudomonadota</taxon>
        <taxon>Alphaproteobacteria</taxon>
        <taxon>Rhodobacterales</taxon>
        <taxon>Roseobacteraceae</taxon>
        <taxon>Octadecabacter</taxon>
    </lineage>
</organism>
<name>M9RSL5_9RHOB</name>
<evidence type="ECO:0000256" key="1">
    <source>
        <dbReference type="ARBA" id="ARBA00010690"/>
    </source>
</evidence>
<evidence type="ECO:0000256" key="3">
    <source>
        <dbReference type="SAM" id="Phobius"/>
    </source>
</evidence>
<keyword evidence="3" id="KW-0812">Transmembrane</keyword>
<feature type="compositionally biased region" description="Basic and acidic residues" evidence="2">
    <location>
        <begin position="9"/>
        <end position="27"/>
    </location>
</feature>
<feature type="transmembrane region" description="Helical" evidence="3">
    <location>
        <begin position="148"/>
        <end position="167"/>
    </location>
</feature>
<dbReference type="EMBL" id="CP003743">
    <property type="protein sequence ID" value="AGI74738.1"/>
    <property type="molecule type" value="Genomic_DNA"/>
</dbReference>
<reference evidence="4 5" key="1">
    <citation type="journal article" date="2013" name="PLoS ONE">
        <title>Poles Apart: Arctic and Antarctic Octadecabacter strains Share High Genome Plasticity and a New Type of Xanthorhodopsin.</title>
        <authorList>
            <person name="Vollmers J."/>
            <person name="Voget S."/>
            <person name="Dietrich S."/>
            <person name="Gollnow K."/>
            <person name="Smits M."/>
            <person name="Meyer K."/>
            <person name="Brinkhoff T."/>
            <person name="Simon M."/>
            <person name="Daniel R."/>
        </authorList>
    </citation>
    <scope>NUCLEOTIDE SEQUENCE [LARGE SCALE GENOMIC DNA]</scope>
    <source>
        <strain evidence="4 5">238</strain>
        <plasmid evidence="5">Plasmid pOA238_118</plasmid>
    </source>
</reference>
<dbReference type="InterPro" id="IPR029025">
    <property type="entry name" value="T3SS_substrate_exporter_C"/>
</dbReference>
<keyword evidence="3" id="KW-0472">Membrane</keyword>
<gene>
    <name evidence="4" type="ORF">OA238_118p0410</name>
</gene>
<dbReference type="HOGENOM" id="CLU_041013_1_0_5"/>
<dbReference type="SUPFAM" id="SSF160544">
    <property type="entry name" value="EscU C-terminal domain-like"/>
    <property type="match status" value="1"/>
</dbReference>
<comment type="similarity">
    <text evidence="1">Belongs to the type III secretion exporter family.</text>
</comment>
<dbReference type="PANTHER" id="PTHR30531">
    <property type="entry name" value="FLAGELLAR BIOSYNTHETIC PROTEIN FLHB"/>
    <property type="match status" value="1"/>
</dbReference>
<geneLocation type="plasmid" evidence="4 5">
    <name>pOA238_118</name>
</geneLocation>
<feature type="transmembrane region" description="Helical" evidence="3">
    <location>
        <begin position="36"/>
        <end position="61"/>
    </location>
</feature>
<dbReference type="Proteomes" id="UP000004688">
    <property type="component" value="Plasmid pOA238_118"/>
</dbReference>
<dbReference type="KEGG" id="oar:OA238_118p0410"/>
<proteinExistence type="inferred from homology"/>
<evidence type="ECO:0000313" key="5">
    <source>
        <dbReference type="Proteomes" id="UP000004688"/>
    </source>
</evidence>
<keyword evidence="4" id="KW-0614">Plasmid</keyword>
<feature type="transmembrane region" description="Helical" evidence="3">
    <location>
        <begin position="90"/>
        <end position="108"/>
    </location>
</feature>
<keyword evidence="5" id="KW-1185">Reference proteome</keyword>
<evidence type="ECO:0000256" key="2">
    <source>
        <dbReference type="SAM" id="MobiDB-lite"/>
    </source>
</evidence>
<dbReference type="Gene3D" id="3.40.1690.10">
    <property type="entry name" value="secretion proteins EscU"/>
    <property type="match status" value="1"/>
</dbReference>
<feature type="region of interest" description="Disordered" evidence="2">
    <location>
        <begin position="1"/>
        <end position="27"/>
    </location>
</feature>
<protein>
    <submittedName>
        <fullName evidence="4">FlhB-like type III secretion exporter family protein</fullName>
    </submittedName>
</protein>
<dbReference type="Pfam" id="PF01312">
    <property type="entry name" value="Bac_export_2"/>
    <property type="match status" value="1"/>
</dbReference>
<sequence>MADQASDGGQEKTEEPTQKRLEKSKEDGEVPSSKELFVFSTLLTGFFLYIGIIPFIFSIIFEWSSLFQFSGETSLQDYVFNNLKAGYALMYWKAVLFALPLFVIVILTQMTMSGVINWSSSALNLKASRINPFSGLKRMFSMKALVEMLKAIGKVIFLLGAAVFVMFTQMDKLLTAPATHLVGGISRLGDVFLLLIIAFLLILAVMAMLDVSWQFYQHNKKLKMTLQEVKDESKQTDGSPEVKAKIRRMQMTAGSRAKQRREAMENVPSATAIITNPTHFAVALKYEVGTAGAPIILAMGRGYQAQEIISIGKDAGVTVFQNELLARALFFAGQIGEEIPTPLFTAVAAILGFIYRLNKGDAVDEPDVELPADMLFDENGKSIS</sequence>
<dbReference type="PRINTS" id="PR00950">
    <property type="entry name" value="TYPE3IMSPROT"/>
</dbReference>
<dbReference type="AlphaFoldDB" id="M9RSL5"/>
<dbReference type="PANTHER" id="PTHR30531:SF12">
    <property type="entry name" value="FLAGELLAR BIOSYNTHETIC PROTEIN FLHB"/>
    <property type="match status" value="1"/>
</dbReference>
<accession>M9RSL5</accession>
<keyword evidence="3" id="KW-1133">Transmembrane helix</keyword>
<dbReference type="GO" id="GO:0005886">
    <property type="term" value="C:plasma membrane"/>
    <property type="evidence" value="ECO:0007669"/>
    <property type="project" value="TreeGrafter"/>
</dbReference>
<dbReference type="GO" id="GO:0009306">
    <property type="term" value="P:protein secretion"/>
    <property type="evidence" value="ECO:0007669"/>
    <property type="project" value="InterPro"/>
</dbReference>
<dbReference type="OrthoDB" id="9807950at2"/>
<dbReference type="InterPro" id="IPR006135">
    <property type="entry name" value="T3SS_substrate_exporter"/>
</dbReference>
<dbReference type="RefSeq" id="WP_015497646.1">
    <property type="nucleotide sequence ID" value="NC_020909.1"/>
</dbReference>
<feature type="transmembrane region" description="Helical" evidence="3">
    <location>
        <begin position="191"/>
        <end position="216"/>
    </location>
</feature>